<comment type="caution">
    <text evidence="1">The sequence shown here is derived from an EMBL/GenBank/DDBJ whole genome shotgun (WGS) entry which is preliminary data.</text>
</comment>
<sequence length="661" mass="74799">MIATNILTGSHKFRHPSYCLAILSLHHCSLTTNPLPGGSSSDILYNICKSLAFEICQGVKWYRASTRVGWKARRVCGRSSIQKYGAERMLTAVLYLKVFISINAVYDGRILCQRIVNIVNPGISNKSSGAALLEYEFTSTRLLERRQVVPEPECLEVDSRDMKRATSAGIFDQLNAAPRGRRVGYCYVSSCENVEPSKVGHHKENNERVPNPLDRYYLSPLGERSPSWVSNNHVKPCLSKQINFMSLKQVRTKTPQPMHNKSIRKYSEAEKGRTDVDEVDPTDDREPRKLDASNRPTHLSCFGTSKDPKFPERPPSRRKLYKSCTPVGMLEGVGWITAGAHASEWVRGLALATVHYIPCRPPPPPIPLTPHSSLFTLISELHTTIANHPETKSKHHWYKFGHLLDHFYCLYDIPPLQLLMRPPFLPTTMSESDSIRLRSGAQYRKAEFVDGKVVRIQEHRRRAEVFDLAGPSTSNRRDQFGRALNDRMKSKGFPMEDQNTPGPNLRELNTTRHVTGLGHPSKGSKAKAVIFQKTKPAKTTEEQGLKSHEISTLLTPPPTPKIKRLPTPELPDLDGSPFCDCCIEAHVIKYCTSHDSAYSLYFFDLYEKWRSLRISYFQIFPYLGSGNSQNDLGGTVLCGATIWCYFQVDIEPRPIMTFVFY</sequence>
<evidence type="ECO:0000313" key="1">
    <source>
        <dbReference type="EMBL" id="KAF2470564.1"/>
    </source>
</evidence>
<organism evidence="1 2">
    <name type="scientific">Lindgomyces ingoldianus</name>
    <dbReference type="NCBI Taxonomy" id="673940"/>
    <lineage>
        <taxon>Eukaryota</taxon>
        <taxon>Fungi</taxon>
        <taxon>Dikarya</taxon>
        <taxon>Ascomycota</taxon>
        <taxon>Pezizomycotina</taxon>
        <taxon>Dothideomycetes</taxon>
        <taxon>Pleosporomycetidae</taxon>
        <taxon>Pleosporales</taxon>
        <taxon>Lindgomycetaceae</taxon>
        <taxon>Lindgomyces</taxon>
    </lineage>
</organism>
<name>A0ACB6QU84_9PLEO</name>
<gene>
    <name evidence="1" type="ORF">BDR25DRAFT_355052</name>
</gene>
<accession>A0ACB6QU84</accession>
<proteinExistence type="predicted"/>
<dbReference type="Proteomes" id="UP000799755">
    <property type="component" value="Unassembled WGS sequence"/>
</dbReference>
<keyword evidence="2" id="KW-1185">Reference proteome</keyword>
<reference evidence="1" key="1">
    <citation type="journal article" date="2020" name="Stud. Mycol.">
        <title>101 Dothideomycetes genomes: a test case for predicting lifestyles and emergence of pathogens.</title>
        <authorList>
            <person name="Haridas S."/>
            <person name="Albert R."/>
            <person name="Binder M."/>
            <person name="Bloem J."/>
            <person name="Labutti K."/>
            <person name="Salamov A."/>
            <person name="Andreopoulos B."/>
            <person name="Baker S."/>
            <person name="Barry K."/>
            <person name="Bills G."/>
            <person name="Bluhm B."/>
            <person name="Cannon C."/>
            <person name="Castanera R."/>
            <person name="Culley D."/>
            <person name="Daum C."/>
            <person name="Ezra D."/>
            <person name="Gonzalez J."/>
            <person name="Henrissat B."/>
            <person name="Kuo A."/>
            <person name="Liang C."/>
            <person name="Lipzen A."/>
            <person name="Lutzoni F."/>
            <person name="Magnuson J."/>
            <person name="Mondo S."/>
            <person name="Nolan M."/>
            <person name="Ohm R."/>
            <person name="Pangilinan J."/>
            <person name="Park H.-J."/>
            <person name="Ramirez L."/>
            <person name="Alfaro M."/>
            <person name="Sun H."/>
            <person name="Tritt A."/>
            <person name="Yoshinaga Y."/>
            <person name="Zwiers L.-H."/>
            <person name="Turgeon B."/>
            <person name="Goodwin S."/>
            <person name="Spatafora J."/>
            <person name="Crous P."/>
            <person name="Grigoriev I."/>
        </authorList>
    </citation>
    <scope>NUCLEOTIDE SEQUENCE</scope>
    <source>
        <strain evidence="1">ATCC 200398</strain>
    </source>
</reference>
<dbReference type="EMBL" id="MU003507">
    <property type="protein sequence ID" value="KAF2470564.1"/>
    <property type="molecule type" value="Genomic_DNA"/>
</dbReference>
<protein>
    <submittedName>
        <fullName evidence="1">Uncharacterized protein</fullName>
    </submittedName>
</protein>
<evidence type="ECO:0000313" key="2">
    <source>
        <dbReference type="Proteomes" id="UP000799755"/>
    </source>
</evidence>